<reference evidence="4" key="1">
    <citation type="submission" date="2022-07" db="EMBL/GenBank/DDBJ databases">
        <authorList>
            <person name="Li W.-J."/>
            <person name="Deng Q.-Q."/>
        </authorList>
    </citation>
    <scope>NUCLEOTIDE SEQUENCE</scope>
    <source>
        <strain evidence="4">SYSU M60031</strain>
    </source>
</reference>
<organism evidence="4 5">
    <name type="scientific">Ectobacillus ponti</name>
    <dbReference type="NCBI Taxonomy" id="2961894"/>
    <lineage>
        <taxon>Bacteria</taxon>
        <taxon>Bacillati</taxon>
        <taxon>Bacillota</taxon>
        <taxon>Bacilli</taxon>
        <taxon>Bacillales</taxon>
        <taxon>Bacillaceae</taxon>
        <taxon>Ectobacillus</taxon>
    </lineage>
</organism>
<feature type="region of interest" description="Disordered" evidence="1">
    <location>
        <begin position="233"/>
        <end position="262"/>
    </location>
</feature>
<dbReference type="AlphaFoldDB" id="A0AA41X5X7"/>
<dbReference type="PANTHER" id="PTHR34094">
    <property type="match status" value="1"/>
</dbReference>
<proteinExistence type="predicted"/>
<feature type="compositionally biased region" description="Basic and acidic residues" evidence="1">
    <location>
        <begin position="239"/>
        <end position="252"/>
    </location>
</feature>
<evidence type="ECO:0000259" key="3">
    <source>
        <dbReference type="Pfam" id="PF13349"/>
    </source>
</evidence>
<dbReference type="EMBL" id="JANCLT010000006">
    <property type="protein sequence ID" value="MCP8969546.1"/>
    <property type="molecule type" value="Genomic_DNA"/>
</dbReference>
<feature type="signal peptide" evidence="2">
    <location>
        <begin position="1"/>
        <end position="20"/>
    </location>
</feature>
<dbReference type="Gene3D" id="2.160.20.120">
    <property type="match status" value="1"/>
</dbReference>
<gene>
    <name evidence="4" type="ORF">NK662_13505</name>
</gene>
<comment type="caution">
    <text evidence="4">The sequence shown here is derived from an EMBL/GenBank/DDBJ whole genome shotgun (WGS) entry which is preliminary data.</text>
</comment>
<accession>A0AA41X5X7</accession>
<dbReference type="Proteomes" id="UP001156102">
    <property type="component" value="Unassembled WGS sequence"/>
</dbReference>
<evidence type="ECO:0000256" key="1">
    <source>
        <dbReference type="SAM" id="MobiDB-lite"/>
    </source>
</evidence>
<dbReference type="RefSeq" id="WP_254759466.1">
    <property type="nucleotide sequence ID" value="NZ_JANCLT010000006.1"/>
</dbReference>
<name>A0AA41X5X7_9BACI</name>
<feature type="domain" description="DUF4097" evidence="3">
    <location>
        <begin position="134"/>
        <end position="277"/>
    </location>
</feature>
<evidence type="ECO:0000313" key="5">
    <source>
        <dbReference type="Proteomes" id="UP001156102"/>
    </source>
</evidence>
<dbReference type="InterPro" id="IPR025164">
    <property type="entry name" value="Toastrack_DUF4097"/>
</dbReference>
<sequence length="280" mass="29746">MKKVLLTAGLVFAAGLVGFAATSLTSGGFSVQSVMGRQHSIDKQKHMDGRDIQRIQVAAEGTDVTIVPSKDGQIAVHFYGTGNEAGVKSVHFGVEQKGNELVVAVKTDDFTFLKNLQTNLEIALPKKQYERLLLRTSSGDIEVSGAQAKNLDIQTSSGDMRITDTAAEKTSLQASSGDISSVGLQGQLHANTSSGDVKLQAADIVQQVGIETSSGDVTIELEKEPASLALEFESSSGDGRTDMKLEGEEKGKHSLRGKTGTGEYKLQVETSSGDFQLRVK</sequence>
<evidence type="ECO:0000313" key="4">
    <source>
        <dbReference type="EMBL" id="MCP8969546.1"/>
    </source>
</evidence>
<keyword evidence="2" id="KW-0732">Signal</keyword>
<keyword evidence="5" id="KW-1185">Reference proteome</keyword>
<dbReference type="Pfam" id="PF13349">
    <property type="entry name" value="DUF4097"/>
    <property type="match status" value="1"/>
</dbReference>
<evidence type="ECO:0000256" key="2">
    <source>
        <dbReference type="SAM" id="SignalP"/>
    </source>
</evidence>
<feature type="chain" id="PRO_5041273465" evidence="2">
    <location>
        <begin position="21"/>
        <end position="280"/>
    </location>
</feature>
<dbReference type="PANTHER" id="PTHR34094:SF1">
    <property type="entry name" value="PROTEIN FAM185A"/>
    <property type="match status" value="1"/>
</dbReference>
<protein>
    <submittedName>
        <fullName evidence="4">DUF4097 domain-containing protein</fullName>
    </submittedName>
</protein>